<evidence type="ECO:0000313" key="4">
    <source>
        <dbReference type="Proteomes" id="UP000289738"/>
    </source>
</evidence>
<keyword evidence="1" id="KW-0645">Protease</keyword>
<sequence>MHSLLTWIDWIPPFPPPSFLLSLFQPALLYIVPAVIGSLAVHCIWNADVKQLLEFDESKIANSSQEGSDPKSSKKVE</sequence>
<keyword evidence="2" id="KW-0812">Transmembrane</keyword>
<dbReference type="Proteomes" id="UP000289738">
    <property type="component" value="Chromosome B06"/>
</dbReference>
<comment type="caution">
    <text evidence="3">The sequence shown here is derived from an EMBL/GenBank/DDBJ whole genome shotgun (WGS) entry which is preliminary data.</text>
</comment>
<dbReference type="EMBL" id="SDMP01000016">
    <property type="protein sequence ID" value="RYR05527.1"/>
    <property type="molecule type" value="Genomic_DNA"/>
</dbReference>
<keyword evidence="2" id="KW-1133">Transmembrane helix</keyword>
<keyword evidence="1" id="KW-0378">Hydrolase</keyword>
<dbReference type="Pfam" id="PF04258">
    <property type="entry name" value="Peptidase_A22B"/>
    <property type="match status" value="1"/>
</dbReference>
<feature type="transmembrane region" description="Helical" evidence="2">
    <location>
        <begin position="20"/>
        <end position="45"/>
    </location>
</feature>
<organism evidence="3 4">
    <name type="scientific">Arachis hypogaea</name>
    <name type="common">Peanut</name>
    <dbReference type="NCBI Taxonomy" id="3818"/>
    <lineage>
        <taxon>Eukaryota</taxon>
        <taxon>Viridiplantae</taxon>
        <taxon>Streptophyta</taxon>
        <taxon>Embryophyta</taxon>
        <taxon>Tracheophyta</taxon>
        <taxon>Spermatophyta</taxon>
        <taxon>Magnoliopsida</taxon>
        <taxon>eudicotyledons</taxon>
        <taxon>Gunneridae</taxon>
        <taxon>Pentapetalae</taxon>
        <taxon>rosids</taxon>
        <taxon>fabids</taxon>
        <taxon>Fabales</taxon>
        <taxon>Fabaceae</taxon>
        <taxon>Papilionoideae</taxon>
        <taxon>50 kb inversion clade</taxon>
        <taxon>dalbergioids sensu lato</taxon>
        <taxon>Dalbergieae</taxon>
        <taxon>Pterocarpus clade</taxon>
        <taxon>Arachis</taxon>
    </lineage>
</organism>
<name>A0A444YUC0_ARAHY</name>
<evidence type="ECO:0000256" key="1">
    <source>
        <dbReference type="ARBA" id="ARBA00022670"/>
    </source>
</evidence>
<gene>
    <name evidence="3" type="ORF">Ahy_B06g085391</name>
</gene>
<dbReference type="AlphaFoldDB" id="A0A444YUC0"/>
<accession>A0A444YUC0</accession>
<proteinExistence type="predicted"/>
<protein>
    <submittedName>
        <fullName evidence="3">Uncharacterized protein</fullName>
    </submittedName>
</protein>
<reference evidence="3 4" key="1">
    <citation type="submission" date="2019-01" db="EMBL/GenBank/DDBJ databases">
        <title>Sequencing of cultivated peanut Arachis hypogaea provides insights into genome evolution and oil improvement.</title>
        <authorList>
            <person name="Chen X."/>
        </authorList>
    </citation>
    <scope>NUCLEOTIDE SEQUENCE [LARGE SCALE GENOMIC DNA]</scope>
    <source>
        <strain evidence="4">cv. Fuhuasheng</strain>
        <tissue evidence="3">Leaves</tissue>
    </source>
</reference>
<dbReference type="GO" id="GO:0016020">
    <property type="term" value="C:membrane"/>
    <property type="evidence" value="ECO:0007669"/>
    <property type="project" value="InterPro"/>
</dbReference>
<dbReference type="GO" id="GO:0042500">
    <property type="term" value="F:aspartic endopeptidase activity, intramembrane cleaving"/>
    <property type="evidence" value="ECO:0007669"/>
    <property type="project" value="InterPro"/>
</dbReference>
<dbReference type="InterPro" id="IPR007369">
    <property type="entry name" value="Peptidase_A22B_SPP"/>
</dbReference>
<keyword evidence="4" id="KW-1185">Reference proteome</keyword>
<keyword evidence="2" id="KW-0472">Membrane</keyword>
<evidence type="ECO:0000256" key="2">
    <source>
        <dbReference type="SAM" id="Phobius"/>
    </source>
</evidence>
<evidence type="ECO:0000313" key="3">
    <source>
        <dbReference type="EMBL" id="RYR05527.1"/>
    </source>
</evidence>
<dbReference type="GO" id="GO:0006508">
    <property type="term" value="P:proteolysis"/>
    <property type="evidence" value="ECO:0007669"/>
    <property type="project" value="UniProtKB-KW"/>
</dbReference>